<protein>
    <submittedName>
        <fullName evidence="1">Uncharacterized protein</fullName>
    </submittedName>
</protein>
<dbReference type="OrthoDB" id="878245at2"/>
<reference evidence="1 2" key="1">
    <citation type="submission" date="2016-10" db="EMBL/GenBank/DDBJ databases">
        <authorList>
            <person name="de Groot N.N."/>
        </authorList>
    </citation>
    <scope>NUCLEOTIDE SEQUENCE [LARGE SCALE GENOMIC DNA]</scope>
    <source>
        <strain evidence="1 2">ASO4-2</strain>
    </source>
</reference>
<proteinExistence type="predicted"/>
<keyword evidence="2" id="KW-1185">Reference proteome</keyword>
<organism evidence="1 2">
    <name type="scientific">Desulfonatronum thiosulfatophilum</name>
    <dbReference type="NCBI Taxonomy" id="617002"/>
    <lineage>
        <taxon>Bacteria</taxon>
        <taxon>Pseudomonadati</taxon>
        <taxon>Thermodesulfobacteriota</taxon>
        <taxon>Desulfovibrionia</taxon>
        <taxon>Desulfovibrionales</taxon>
        <taxon>Desulfonatronaceae</taxon>
        <taxon>Desulfonatronum</taxon>
    </lineage>
</organism>
<dbReference type="AlphaFoldDB" id="A0A1G6D7F2"/>
<dbReference type="STRING" id="617002.SAMN05660653_01983"/>
<dbReference type="EMBL" id="FMXO01000010">
    <property type="protein sequence ID" value="SDB41087.1"/>
    <property type="molecule type" value="Genomic_DNA"/>
</dbReference>
<evidence type="ECO:0000313" key="1">
    <source>
        <dbReference type="EMBL" id="SDB41087.1"/>
    </source>
</evidence>
<accession>A0A1G6D7F2</accession>
<dbReference type="Proteomes" id="UP000198771">
    <property type="component" value="Unassembled WGS sequence"/>
</dbReference>
<sequence length="187" mass="21627">MIEFAEGDMLFRFSKDITVCKYDETKFYRGTMLRVEGSKAVDFILIRPGSGLPGDVVFIEVKDLSGHESRNRERLLSGRLASEVAQKVRDTISGLFAAWRWDVQELRPFASALFQNTNPLRIEVVLFLEERKSASLLFPYKRRLADQIQLLNNRLRPFRAECKIYNSKTLPSSYGWKGVRRASPHHE</sequence>
<dbReference type="RefSeq" id="WP_092120815.1">
    <property type="nucleotide sequence ID" value="NZ_FMXO01000010.1"/>
</dbReference>
<name>A0A1G6D7F2_9BACT</name>
<gene>
    <name evidence="1" type="ORF">SAMN05660653_01983</name>
</gene>
<evidence type="ECO:0000313" key="2">
    <source>
        <dbReference type="Proteomes" id="UP000198771"/>
    </source>
</evidence>